<dbReference type="EMBL" id="HBUE01320711">
    <property type="protein sequence ID" value="CAG6587981.1"/>
    <property type="molecule type" value="Transcribed_RNA"/>
</dbReference>
<evidence type="ECO:0000313" key="2">
    <source>
        <dbReference type="EMBL" id="CAG6535993.1"/>
    </source>
</evidence>
<dbReference type="EMBL" id="HBUE01214202">
    <property type="protein sequence ID" value="CAG6535993.1"/>
    <property type="molecule type" value="Transcribed_RNA"/>
</dbReference>
<dbReference type="AlphaFoldDB" id="A0A8D8HJ51"/>
<accession>A0A8D8HJ51</accession>
<dbReference type="EMBL" id="HBUE01320709">
    <property type="protein sequence ID" value="CAG6587980.1"/>
    <property type="molecule type" value="Transcribed_RNA"/>
</dbReference>
<organism evidence="2">
    <name type="scientific">Culex pipiens</name>
    <name type="common">House mosquito</name>
    <dbReference type="NCBI Taxonomy" id="7175"/>
    <lineage>
        <taxon>Eukaryota</taxon>
        <taxon>Metazoa</taxon>
        <taxon>Ecdysozoa</taxon>
        <taxon>Arthropoda</taxon>
        <taxon>Hexapoda</taxon>
        <taxon>Insecta</taxon>
        <taxon>Pterygota</taxon>
        <taxon>Neoptera</taxon>
        <taxon>Endopterygota</taxon>
        <taxon>Diptera</taxon>
        <taxon>Nematocera</taxon>
        <taxon>Culicoidea</taxon>
        <taxon>Culicidae</taxon>
        <taxon>Culicinae</taxon>
        <taxon>Culicini</taxon>
        <taxon>Culex</taxon>
        <taxon>Culex</taxon>
    </lineage>
</organism>
<proteinExistence type="predicted"/>
<dbReference type="EMBL" id="HBUE01320715">
    <property type="protein sequence ID" value="CAG6587984.1"/>
    <property type="molecule type" value="Transcribed_RNA"/>
</dbReference>
<feature type="compositionally biased region" description="Low complexity" evidence="1">
    <location>
        <begin position="14"/>
        <end position="25"/>
    </location>
</feature>
<reference evidence="2" key="1">
    <citation type="submission" date="2021-05" db="EMBL/GenBank/DDBJ databases">
        <authorList>
            <person name="Alioto T."/>
            <person name="Alioto T."/>
            <person name="Gomez Garrido J."/>
        </authorList>
    </citation>
    <scope>NUCLEOTIDE SEQUENCE</scope>
</reference>
<name>A0A8D8HJ51_CULPI</name>
<protein>
    <submittedName>
        <fullName evidence="2">(northern house mosquito) hypothetical protein</fullName>
    </submittedName>
</protein>
<feature type="region of interest" description="Disordered" evidence="1">
    <location>
        <begin position="1"/>
        <end position="106"/>
    </location>
</feature>
<dbReference type="EMBL" id="HBUE01214206">
    <property type="protein sequence ID" value="CAG6535996.1"/>
    <property type="molecule type" value="Transcribed_RNA"/>
</dbReference>
<sequence length="118" mass="12362">MVSIHWTHIVQHHSSSSSLTGSQSSANTGEGIGSGQTQHPQTSETGSVCRLADSTEQSRTGNRPIHAAGHVHTPHQRSPATGRPPGVLGPSATGHGQREPAAVQNRRNARITGVEAHF</sequence>
<evidence type="ECO:0000256" key="1">
    <source>
        <dbReference type="SAM" id="MobiDB-lite"/>
    </source>
</evidence>
<feature type="compositionally biased region" description="Polar residues" evidence="1">
    <location>
        <begin position="35"/>
        <end position="46"/>
    </location>
</feature>
<dbReference type="EMBL" id="HBUE01214200">
    <property type="protein sequence ID" value="CAG6535992.1"/>
    <property type="molecule type" value="Transcribed_RNA"/>
</dbReference>